<evidence type="ECO:0000313" key="2">
    <source>
        <dbReference type="Proteomes" id="UP001165082"/>
    </source>
</evidence>
<keyword evidence="2" id="KW-1185">Reference proteome</keyword>
<dbReference type="Proteomes" id="UP001165082">
    <property type="component" value="Unassembled WGS sequence"/>
</dbReference>
<comment type="caution">
    <text evidence="1">The sequence shown here is derived from an EMBL/GenBank/DDBJ whole genome shotgun (WGS) entry which is preliminary data.</text>
</comment>
<evidence type="ECO:0000313" key="1">
    <source>
        <dbReference type="EMBL" id="GMH62421.1"/>
    </source>
</evidence>
<proteinExistence type="predicted"/>
<feature type="non-terminal residue" evidence="1">
    <location>
        <position position="1"/>
    </location>
</feature>
<name>A0A9W6ZYW4_9STRA</name>
<dbReference type="OrthoDB" id="10427019at2759"/>
<gene>
    <name evidence="1" type="ORF">TrRE_jg7024</name>
</gene>
<sequence>MCENCYVYFCDGCIEGPFHEGEGCWRCPDHGIGCTDNIICDVCKEQKCSASHKFYFCEYCHTEICRDCLKDLNIRIAECSDPACREERSVYIHCFPLCAGGSHGLNAGVANPCTGVADPPGPFENLNAGDIHALMEVGMALEVFGAVLILPGGDIITALGNEGHVENFLHDLQTILESRERRSRYLSSVPDSSEIHLTSATVSSVISRLLYRNNRSSSS</sequence>
<accession>A0A9W6ZYW4</accession>
<organism evidence="1 2">
    <name type="scientific">Triparma retinervis</name>
    <dbReference type="NCBI Taxonomy" id="2557542"/>
    <lineage>
        <taxon>Eukaryota</taxon>
        <taxon>Sar</taxon>
        <taxon>Stramenopiles</taxon>
        <taxon>Ochrophyta</taxon>
        <taxon>Bolidophyceae</taxon>
        <taxon>Parmales</taxon>
        <taxon>Triparmaceae</taxon>
        <taxon>Triparma</taxon>
    </lineage>
</organism>
<reference evidence="1" key="1">
    <citation type="submission" date="2022-07" db="EMBL/GenBank/DDBJ databases">
        <title>Genome analysis of Parmales, a sister group of diatoms, reveals the evolutionary specialization of diatoms from phago-mixotrophs to photoautotrophs.</title>
        <authorList>
            <person name="Ban H."/>
            <person name="Sato S."/>
            <person name="Yoshikawa S."/>
            <person name="Kazumasa Y."/>
            <person name="Nakamura Y."/>
            <person name="Ichinomiya M."/>
            <person name="Saitoh K."/>
            <person name="Sato N."/>
            <person name="Blanc-Mathieu R."/>
            <person name="Endo H."/>
            <person name="Kuwata A."/>
            <person name="Ogata H."/>
        </authorList>
    </citation>
    <scope>NUCLEOTIDE SEQUENCE</scope>
</reference>
<dbReference type="EMBL" id="BRXZ01006555">
    <property type="protein sequence ID" value="GMH62421.1"/>
    <property type="molecule type" value="Genomic_DNA"/>
</dbReference>
<dbReference type="AlphaFoldDB" id="A0A9W6ZYW4"/>
<protein>
    <submittedName>
        <fullName evidence="1">Uncharacterized protein</fullName>
    </submittedName>
</protein>